<organism evidence="2 3">
    <name type="scientific">Brassica napus</name>
    <name type="common">Rape</name>
    <dbReference type="NCBI Taxonomy" id="3708"/>
    <lineage>
        <taxon>Eukaryota</taxon>
        <taxon>Viridiplantae</taxon>
        <taxon>Streptophyta</taxon>
        <taxon>Embryophyta</taxon>
        <taxon>Tracheophyta</taxon>
        <taxon>Spermatophyta</taxon>
        <taxon>Magnoliopsida</taxon>
        <taxon>eudicotyledons</taxon>
        <taxon>Gunneridae</taxon>
        <taxon>Pentapetalae</taxon>
        <taxon>rosids</taxon>
        <taxon>malvids</taxon>
        <taxon>Brassicales</taxon>
        <taxon>Brassicaceae</taxon>
        <taxon>Brassiceae</taxon>
        <taxon>Brassica</taxon>
    </lineage>
</organism>
<gene>
    <name evidence="2" type="primary">BnaC01g36530D</name>
    <name evidence="2" type="ORF">GSBRNA2T00051843001</name>
</gene>
<sequence length="23" mass="2544">MLDGYRDGPSEDAISDLRFSPTT</sequence>
<dbReference type="PaxDb" id="3708-A0A078H4K5"/>
<feature type="region of interest" description="Disordered" evidence="1">
    <location>
        <begin position="1"/>
        <end position="23"/>
    </location>
</feature>
<dbReference type="Gramene" id="CDY32334">
    <property type="protein sequence ID" value="CDY32334"/>
    <property type="gene ID" value="GSBRNA2T00051843001"/>
</dbReference>
<reference evidence="2 3" key="1">
    <citation type="journal article" date="2014" name="Science">
        <title>Plant genetics. Early allopolyploid evolution in the post-Neolithic Brassica napus oilseed genome.</title>
        <authorList>
            <person name="Chalhoub B."/>
            <person name="Denoeud F."/>
            <person name="Liu S."/>
            <person name="Parkin I.A."/>
            <person name="Tang H."/>
            <person name="Wang X."/>
            <person name="Chiquet J."/>
            <person name="Belcram H."/>
            <person name="Tong C."/>
            <person name="Samans B."/>
            <person name="Correa M."/>
            <person name="Da Silva C."/>
            <person name="Just J."/>
            <person name="Falentin C."/>
            <person name="Koh C.S."/>
            <person name="Le Clainche I."/>
            <person name="Bernard M."/>
            <person name="Bento P."/>
            <person name="Noel B."/>
            <person name="Labadie K."/>
            <person name="Alberti A."/>
            <person name="Charles M."/>
            <person name="Arnaud D."/>
            <person name="Guo H."/>
            <person name="Daviaud C."/>
            <person name="Alamery S."/>
            <person name="Jabbari K."/>
            <person name="Zhao M."/>
            <person name="Edger P.P."/>
            <person name="Chelaifa H."/>
            <person name="Tack D."/>
            <person name="Lassalle G."/>
            <person name="Mestiri I."/>
            <person name="Schnel N."/>
            <person name="Le Paslier M.C."/>
            <person name="Fan G."/>
            <person name="Renault V."/>
            <person name="Bayer P.E."/>
            <person name="Golicz A.A."/>
            <person name="Manoli S."/>
            <person name="Lee T.H."/>
            <person name="Thi V.H."/>
            <person name="Chalabi S."/>
            <person name="Hu Q."/>
            <person name="Fan C."/>
            <person name="Tollenaere R."/>
            <person name="Lu Y."/>
            <person name="Battail C."/>
            <person name="Shen J."/>
            <person name="Sidebottom C.H."/>
            <person name="Wang X."/>
            <person name="Canaguier A."/>
            <person name="Chauveau A."/>
            <person name="Berard A."/>
            <person name="Deniot G."/>
            <person name="Guan M."/>
            <person name="Liu Z."/>
            <person name="Sun F."/>
            <person name="Lim Y.P."/>
            <person name="Lyons E."/>
            <person name="Town C.D."/>
            <person name="Bancroft I."/>
            <person name="Wang X."/>
            <person name="Meng J."/>
            <person name="Ma J."/>
            <person name="Pires J.C."/>
            <person name="King G.J."/>
            <person name="Brunel D."/>
            <person name="Delourme R."/>
            <person name="Renard M."/>
            <person name="Aury J.M."/>
            <person name="Adams K.L."/>
            <person name="Batley J."/>
            <person name="Snowdon R.J."/>
            <person name="Tost J."/>
            <person name="Edwards D."/>
            <person name="Zhou Y."/>
            <person name="Hua W."/>
            <person name="Sharpe A.G."/>
            <person name="Paterson A.H."/>
            <person name="Guan C."/>
            <person name="Wincker P."/>
        </authorList>
    </citation>
    <scope>NUCLEOTIDE SEQUENCE [LARGE SCALE GENOMIC DNA]</scope>
    <source>
        <strain evidence="3">cv. Darmor-bzh</strain>
    </source>
</reference>
<evidence type="ECO:0000256" key="1">
    <source>
        <dbReference type="SAM" id="MobiDB-lite"/>
    </source>
</evidence>
<accession>A0A078H4K5</accession>
<name>A0A078H4K5_BRANA</name>
<evidence type="ECO:0000313" key="2">
    <source>
        <dbReference type="EMBL" id="CDY32334.1"/>
    </source>
</evidence>
<evidence type="ECO:0000313" key="3">
    <source>
        <dbReference type="Proteomes" id="UP000028999"/>
    </source>
</evidence>
<dbReference type="AlphaFoldDB" id="A0A078H4K5"/>
<dbReference type="Proteomes" id="UP000028999">
    <property type="component" value="Unassembled WGS sequence"/>
</dbReference>
<dbReference type="EMBL" id="LK032292">
    <property type="protein sequence ID" value="CDY32334.1"/>
    <property type="molecule type" value="Genomic_DNA"/>
</dbReference>
<proteinExistence type="predicted"/>
<protein>
    <submittedName>
        <fullName evidence="2">BnaC01g36530D protein</fullName>
    </submittedName>
</protein>
<keyword evidence="3" id="KW-1185">Reference proteome</keyword>